<evidence type="ECO:0000313" key="2">
    <source>
        <dbReference type="Proteomes" id="UP000194350"/>
    </source>
</evidence>
<evidence type="ECO:0000313" key="1">
    <source>
        <dbReference type="EMBL" id="OTA14784.1"/>
    </source>
</evidence>
<keyword evidence="2" id="KW-1185">Reference proteome</keyword>
<gene>
    <name evidence="1" type="ORF">Xvie_03338</name>
</gene>
<comment type="caution">
    <text evidence="1">The sequence shown here is derived from an EMBL/GenBank/DDBJ whole genome shotgun (WGS) entry which is preliminary data.</text>
</comment>
<organism evidence="1 2">
    <name type="scientific">Xenorhabdus vietnamensis</name>
    <dbReference type="NCBI Taxonomy" id="351656"/>
    <lineage>
        <taxon>Bacteria</taxon>
        <taxon>Pseudomonadati</taxon>
        <taxon>Pseudomonadota</taxon>
        <taxon>Gammaproteobacteria</taxon>
        <taxon>Enterobacterales</taxon>
        <taxon>Morganellaceae</taxon>
        <taxon>Xenorhabdus</taxon>
    </lineage>
</organism>
<dbReference type="EMBL" id="MUBJ01000023">
    <property type="protein sequence ID" value="OTA14784.1"/>
    <property type="molecule type" value="Genomic_DNA"/>
</dbReference>
<sequence>MEQVIGRPGKASFSVKYRVFLREAYSEQNSIS</sequence>
<proteinExistence type="predicted"/>
<dbReference type="AlphaFoldDB" id="A0A1Y2SB64"/>
<accession>A0A1Y2SB64</accession>
<dbReference type="STRING" id="351656.Xvie_03338"/>
<reference evidence="1 2" key="1">
    <citation type="submission" date="2016-10" db="EMBL/GenBank/DDBJ databases">
        <title>Systematic genetic and metabolomic analysis of Xenorhabdus and Photorhabdus spp., highlights the requirements for a dual symbiotic and pathogenic life style.</title>
        <authorList>
            <person name="Tobias N.J."/>
            <person name="Wolff H."/>
            <person name="Djahanschiri B."/>
            <person name="Pidot S.J."/>
            <person name="Stinear T.P."/>
            <person name="Ebersberger I."/>
            <person name="Bode H.B."/>
        </authorList>
    </citation>
    <scope>NUCLEOTIDE SEQUENCE [LARGE SCALE GENOMIC DNA]</scope>
    <source>
        <strain evidence="1 2">DSM 22392</strain>
    </source>
</reference>
<dbReference type="Proteomes" id="UP000194350">
    <property type="component" value="Unassembled WGS sequence"/>
</dbReference>
<name>A0A1Y2SB64_9GAMM</name>
<protein>
    <submittedName>
        <fullName evidence="1">Uncharacterized protein</fullName>
    </submittedName>
</protein>